<evidence type="ECO:0000256" key="1">
    <source>
        <dbReference type="SAM" id="MobiDB-lite"/>
    </source>
</evidence>
<feature type="compositionally biased region" description="Basic and acidic residues" evidence="1">
    <location>
        <begin position="123"/>
        <end position="141"/>
    </location>
</feature>
<evidence type="ECO:0000313" key="3">
    <source>
        <dbReference type="Proteomes" id="UP001307849"/>
    </source>
</evidence>
<reference evidence="2 3" key="1">
    <citation type="submission" date="2019-10" db="EMBL/GenBank/DDBJ databases">
        <authorList>
            <person name="Palmer J.M."/>
        </authorList>
    </citation>
    <scope>NUCLEOTIDE SEQUENCE [LARGE SCALE GENOMIC DNA]</scope>
    <source>
        <strain evidence="2 3">TWF506</strain>
    </source>
</reference>
<dbReference type="Gene3D" id="3.30.160.60">
    <property type="entry name" value="Classic Zinc Finger"/>
    <property type="match status" value="1"/>
</dbReference>
<keyword evidence="3" id="KW-1185">Reference proteome</keyword>
<gene>
    <name evidence="2" type="ORF">TWF506_007193</name>
</gene>
<protein>
    <recommendedName>
        <fullName evidence="4">C2H2-type domain-containing protein</fullName>
    </recommendedName>
</protein>
<dbReference type="AlphaFoldDB" id="A0AAN8NJV2"/>
<sequence length="245" mass="27355">MNSPAPTYPTVETAAAPNIPLYDDTPSPRTPLSTNVKSPQFDISGGVVPSPLMTSPTLSLPESMTLLLSNSPHQTIYISDESPRSQPEPLADEDIELGVNDFGPQIKEIDIEQARKNRAKRRAEKEFSRSEKKKKADETRVKKNASGVKPRKNRKPCPEPNCRSSWSNMKGFQNHLGSHDIRLFVCELCPADFPRFDNAINHLKTKLDMTHTINRQKLLAIKRSAKQLQANSQSSESPTPSYTSF</sequence>
<dbReference type="Proteomes" id="UP001307849">
    <property type="component" value="Unassembled WGS sequence"/>
</dbReference>
<feature type="region of interest" description="Disordered" evidence="1">
    <location>
        <begin position="225"/>
        <end position="245"/>
    </location>
</feature>
<feature type="region of interest" description="Disordered" evidence="1">
    <location>
        <begin position="114"/>
        <end position="164"/>
    </location>
</feature>
<feature type="compositionally biased region" description="Polar residues" evidence="1">
    <location>
        <begin position="226"/>
        <end position="245"/>
    </location>
</feature>
<feature type="region of interest" description="Disordered" evidence="1">
    <location>
        <begin position="1"/>
        <end position="38"/>
    </location>
</feature>
<dbReference type="EMBL" id="JAVHJM010000004">
    <property type="protein sequence ID" value="KAK6514831.1"/>
    <property type="molecule type" value="Genomic_DNA"/>
</dbReference>
<name>A0AAN8NJV2_9PEZI</name>
<evidence type="ECO:0008006" key="4">
    <source>
        <dbReference type="Google" id="ProtNLM"/>
    </source>
</evidence>
<accession>A0AAN8NJV2</accession>
<proteinExistence type="predicted"/>
<comment type="caution">
    <text evidence="2">The sequence shown here is derived from an EMBL/GenBank/DDBJ whole genome shotgun (WGS) entry which is preliminary data.</text>
</comment>
<organism evidence="2 3">
    <name type="scientific">Arthrobotrys conoides</name>
    <dbReference type="NCBI Taxonomy" id="74498"/>
    <lineage>
        <taxon>Eukaryota</taxon>
        <taxon>Fungi</taxon>
        <taxon>Dikarya</taxon>
        <taxon>Ascomycota</taxon>
        <taxon>Pezizomycotina</taxon>
        <taxon>Orbiliomycetes</taxon>
        <taxon>Orbiliales</taxon>
        <taxon>Orbiliaceae</taxon>
        <taxon>Arthrobotrys</taxon>
    </lineage>
</organism>
<evidence type="ECO:0000313" key="2">
    <source>
        <dbReference type="EMBL" id="KAK6514831.1"/>
    </source>
</evidence>